<dbReference type="Pfam" id="PF00085">
    <property type="entry name" value="Thioredoxin"/>
    <property type="match status" value="2"/>
</dbReference>
<dbReference type="PROSITE" id="PS00194">
    <property type="entry name" value="THIOREDOXIN_1"/>
    <property type="match status" value="2"/>
</dbReference>
<dbReference type="NCBIfam" id="TIGR01126">
    <property type="entry name" value="pdi_dom"/>
    <property type="match status" value="1"/>
</dbReference>
<dbReference type="GO" id="GO:0006457">
    <property type="term" value="P:protein folding"/>
    <property type="evidence" value="ECO:0007669"/>
    <property type="project" value="TreeGrafter"/>
</dbReference>
<accession>A0A1E4TBP4</accession>
<dbReference type="PRINTS" id="PR00421">
    <property type="entry name" value="THIOREDOXIN"/>
</dbReference>
<dbReference type="CDD" id="cd02961">
    <property type="entry name" value="PDI_a_family"/>
    <property type="match status" value="1"/>
</dbReference>
<reference evidence="17" key="1">
    <citation type="submission" date="2016-02" db="EMBL/GenBank/DDBJ databases">
        <title>Comparative genomics of biotechnologically important yeasts.</title>
        <authorList>
            <consortium name="DOE Joint Genome Institute"/>
            <person name="Riley R."/>
            <person name="Haridas S."/>
            <person name="Wolfe K.H."/>
            <person name="Lopes M.R."/>
            <person name="Hittinger C.T."/>
            <person name="Goker M."/>
            <person name="Salamov A."/>
            <person name="Wisecaver J."/>
            <person name="Long T.M."/>
            <person name="Aerts A.L."/>
            <person name="Barry K."/>
            <person name="Choi C."/>
            <person name="Clum A."/>
            <person name="Coughlan A.Y."/>
            <person name="Deshpande S."/>
            <person name="Douglass A.P."/>
            <person name="Hanson S.J."/>
            <person name="Klenk H.-P."/>
            <person name="Labutti K."/>
            <person name="Lapidus A."/>
            <person name="Lindquist E."/>
            <person name="Lipzen A."/>
            <person name="Meier-Kolthoff J.P."/>
            <person name="Ohm R.A."/>
            <person name="Otillar R.P."/>
            <person name="Pangilinan J."/>
            <person name="Peng Y."/>
            <person name="Rokas A."/>
            <person name="Rosa C.A."/>
            <person name="Scheuner C."/>
            <person name="Sibirny A.A."/>
            <person name="Slot J.C."/>
            <person name="Stielow J.B."/>
            <person name="Sun H."/>
            <person name="Kurtzman C.P."/>
            <person name="Blackwell M."/>
            <person name="Jeffries T.W."/>
            <person name="Grigoriev I.V."/>
        </authorList>
    </citation>
    <scope>NUCLEOTIDE SEQUENCE [LARGE SCALE GENOMIC DNA]</scope>
    <source>
        <strain evidence="17">NRRL Y-17796</strain>
    </source>
</reference>
<dbReference type="OrthoDB" id="427280at2759"/>
<gene>
    <name evidence="16" type="ORF">CANCADRAFT_16522</name>
</gene>
<dbReference type="SUPFAM" id="SSF52833">
    <property type="entry name" value="Thioredoxin-like"/>
    <property type="match status" value="4"/>
</dbReference>
<dbReference type="InterPro" id="IPR017937">
    <property type="entry name" value="Thioredoxin_CS"/>
</dbReference>
<feature type="non-terminal residue" evidence="16">
    <location>
        <position position="1"/>
    </location>
</feature>
<feature type="domain" description="Thioredoxin" evidence="15">
    <location>
        <begin position="283"/>
        <end position="454"/>
    </location>
</feature>
<comment type="catalytic activity">
    <reaction evidence="1 14">
        <text>Catalyzes the rearrangement of -S-S- bonds in proteins.</text>
        <dbReference type="EC" id="5.3.4.1"/>
    </reaction>
</comment>
<dbReference type="EC" id="5.3.4.1" evidence="5 14"/>
<dbReference type="CDD" id="cd02995">
    <property type="entry name" value="PDI_a_PDI_a'_C"/>
    <property type="match status" value="1"/>
</dbReference>
<dbReference type="Proteomes" id="UP000095023">
    <property type="component" value="Unassembled WGS sequence"/>
</dbReference>
<evidence type="ECO:0000256" key="6">
    <source>
        <dbReference type="ARBA" id="ARBA00022729"/>
    </source>
</evidence>
<organism evidence="16 17">
    <name type="scientific">Tortispora caseinolytica NRRL Y-17796</name>
    <dbReference type="NCBI Taxonomy" id="767744"/>
    <lineage>
        <taxon>Eukaryota</taxon>
        <taxon>Fungi</taxon>
        <taxon>Dikarya</taxon>
        <taxon>Ascomycota</taxon>
        <taxon>Saccharomycotina</taxon>
        <taxon>Trigonopsidomycetes</taxon>
        <taxon>Trigonopsidales</taxon>
        <taxon>Trigonopsidaceae</taxon>
        <taxon>Tortispora</taxon>
    </lineage>
</organism>
<dbReference type="CDD" id="cd02981">
    <property type="entry name" value="PDI_b_family"/>
    <property type="match status" value="1"/>
</dbReference>
<evidence type="ECO:0000259" key="15">
    <source>
        <dbReference type="PROSITE" id="PS51352"/>
    </source>
</evidence>
<evidence type="ECO:0000313" key="17">
    <source>
        <dbReference type="Proteomes" id="UP000095023"/>
    </source>
</evidence>
<keyword evidence="10 14" id="KW-0413">Isomerase</keyword>
<dbReference type="FunFam" id="3.40.30.10:FF:000017">
    <property type="entry name" value="Protein disulfide-isomerase A4"/>
    <property type="match status" value="1"/>
</dbReference>
<evidence type="ECO:0000256" key="8">
    <source>
        <dbReference type="ARBA" id="ARBA00022824"/>
    </source>
</evidence>
<sequence length="454" mass="50490">SDVVVLSSDNFAEFVKENPLALAEFYAPWCGHCKNLAPEYEKAATQLKENNIPIGKIDCTENQELCSSYGVQGYPTLKVFHGSLDNEKTTPYQGQRTAEDIVNFMIRQSAPAVLELKTIEDLENFKNKADVVAVGLWDEADAAINKTFYEAANLLKDSFYFAASTAKELFKEAGLASPPAVILFKTYDEGKSVFVNDASQWSADAISTFVQQESRPILGELSPTNFKSFIDSGNPLGYLFYDTAESRDAVVEQIYDIAKEFRDQISFVTLDGEQYGRHAKALNLKDTTFPAFVIQRISDGKTFPLLSEDGKSNGVVSSVTVRTLVKGVVDNTIQPFLKSEPEPESPYEENVRVLVGSTYESVVLDETKDVLVEYYAPWCGHCKNLAPKYVELAELYKDDDNVVIAKIDASNNDTPEQIQGFPTIKFFKANDKANPITFSDSREVEALARFIEAN</sequence>
<evidence type="ECO:0000256" key="14">
    <source>
        <dbReference type="RuleBase" id="RU361130"/>
    </source>
</evidence>
<proteinExistence type="inferred from homology"/>
<dbReference type="PANTHER" id="PTHR18929">
    <property type="entry name" value="PROTEIN DISULFIDE ISOMERASE"/>
    <property type="match status" value="1"/>
</dbReference>
<name>A0A1E4TBP4_9ASCO</name>
<dbReference type="GO" id="GO:0034976">
    <property type="term" value="P:response to endoplasmic reticulum stress"/>
    <property type="evidence" value="ECO:0007669"/>
    <property type="project" value="TreeGrafter"/>
</dbReference>
<dbReference type="PROSITE" id="PS51352">
    <property type="entry name" value="THIOREDOXIN_2"/>
    <property type="match status" value="2"/>
</dbReference>
<feature type="domain" description="Thioredoxin" evidence="15">
    <location>
        <begin position="1"/>
        <end position="110"/>
    </location>
</feature>
<dbReference type="PANTHER" id="PTHR18929:SF132">
    <property type="entry name" value="PROTEIN DISULFIDE-ISOMERASE A3"/>
    <property type="match status" value="1"/>
</dbReference>
<dbReference type="EMBL" id="KV453843">
    <property type="protein sequence ID" value="ODV89161.1"/>
    <property type="molecule type" value="Genomic_DNA"/>
</dbReference>
<feature type="disulfide bond" description="Redox-active" evidence="12">
    <location>
        <begin position="379"/>
        <end position="382"/>
    </location>
</feature>
<evidence type="ECO:0000256" key="10">
    <source>
        <dbReference type="ARBA" id="ARBA00023235"/>
    </source>
</evidence>
<keyword evidence="11 12" id="KW-0676">Redox-active center</keyword>
<dbReference type="AlphaFoldDB" id="A0A1E4TBP4"/>
<dbReference type="Pfam" id="PF13848">
    <property type="entry name" value="Thioredoxin_6"/>
    <property type="match status" value="1"/>
</dbReference>
<evidence type="ECO:0000256" key="2">
    <source>
        <dbReference type="ARBA" id="ARBA00002692"/>
    </source>
</evidence>
<comment type="subcellular location">
    <subcellularLocation>
        <location evidence="3">Endoplasmic reticulum lumen</location>
    </subcellularLocation>
</comment>
<evidence type="ECO:0000256" key="7">
    <source>
        <dbReference type="ARBA" id="ARBA00022737"/>
    </source>
</evidence>
<evidence type="ECO:0000256" key="3">
    <source>
        <dbReference type="ARBA" id="ARBA00004319"/>
    </source>
</evidence>
<keyword evidence="8" id="KW-0256">Endoplasmic reticulum</keyword>
<keyword evidence="7" id="KW-0677">Repeat</keyword>
<dbReference type="InterPro" id="IPR036249">
    <property type="entry name" value="Thioredoxin-like_sf"/>
</dbReference>
<keyword evidence="9 12" id="KW-1015">Disulfide bond</keyword>
<comment type="similarity">
    <text evidence="4 13">Belongs to the protein disulfide isomerase family.</text>
</comment>
<dbReference type="InterPro" id="IPR005792">
    <property type="entry name" value="Prot_disulphide_isomerase"/>
</dbReference>
<evidence type="ECO:0000256" key="5">
    <source>
        <dbReference type="ARBA" id="ARBA00012723"/>
    </source>
</evidence>
<feature type="non-terminal residue" evidence="16">
    <location>
        <position position="454"/>
    </location>
</feature>
<evidence type="ECO:0000256" key="12">
    <source>
        <dbReference type="PIRSR" id="PIRSR605792-51"/>
    </source>
</evidence>
<dbReference type="GO" id="GO:0003756">
    <property type="term" value="F:protein disulfide isomerase activity"/>
    <property type="evidence" value="ECO:0007669"/>
    <property type="project" value="UniProtKB-EC"/>
</dbReference>
<feature type="disulfide bond" description="Redox-active" evidence="12">
    <location>
        <begin position="30"/>
        <end position="33"/>
    </location>
</feature>
<keyword evidence="17" id="KW-1185">Reference proteome</keyword>
<dbReference type="GO" id="GO:0005788">
    <property type="term" value="C:endoplasmic reticulum lumen"/>
    <property type="evidence" value="ECO:0007669"/>
    <property type="project" value="UniProtKB-SubCell"/>
</dbReference>
<dbReference type="CDD" id="cd02982">
    <property type="entry name" value="PDI_b'_family"/>
    <property type="match status" value="1"/>
</dbReference>
<evidence type="ECO:0000313" key="16">
    <source>
        <dbReference type="EMBL" id="ODV89161.1"/>
    </source>
</evidence>
<dbReference type="FunFam" id="3.40.30.10:FF:000027">
    <property type="entry name" value="protein disulfide-isomerase A2"/>
    <property type="match status" value="1"/>
</dbReference>
<evidence type="ECO:0000256" key="13">
    <source>
        <dbReference type="RuleBase" id="RU004208"/>
    </source>
</evidence>
<dbReference type="Gene3D" id="3.40.30.10">
    <property type="entry name" value="Glutaredoxin"/>
    <property type="match status" value="4"/>
</dbReference>
<dbReference type="NCBIfam" id="TIGR01130">
    <property type="entry name" value="ER_PDI_fam"/>
    <property type="match status" value="1"/>
</dbReference>
<keyword evidence="6" id="KW-0732">Signal</keyword>
<dbReference type="InterPro" id="IPR013766">
    <property type="entry name" value="Thioredoxin_domain"/>
</dbReference>
<dbReference type="InterPro" id="IPR005788">
    <property type="entry name" value="PDI_thioredoxin-like_dom"/>
</dbReference>
<evidence type="ECO:0000256" key="9">
    <source>
        <dbReference type="ARBA" id="ARBA00023157"/>
    </source>
</evidence>
<evidence type="ECO:0000256" key="4">
    <source>
        <dbReference type="ARBA" id="ARBA00006347"/>
    </source>
</evidence>
<evidence type="ECO:0000256" key="11">
    <source>
        <dbReference type="ARBA" id="ARBA00023284"/>
    </source>
</evidence>
<evidence type="ECO:0000256" key="1">
    <source>
        <dbReference type="ARBA" id="ARBA00001182"/>
    </source>
</evidence>
<comment type="function">
    <text evidence="2">Participates in the folding of proteins containing disulfide bonds, may be involved in glycosylation, prolyl hydroxylation and triglyceride transfer.</text>
</comment>
<protein>
    <recommendedName>
        <fullName evidence="5 14">Protein disulfide-isomerase</fullName>
        <ecNumber evidence="5 14">5.3.4.1</ecNumber>
    </recommendedName>
</protein>